<keyword evidence="5 6" id="KW-0472">Membrane</keyword>
<evidence type="ECO:0000256" key="4">
    <source>
        <dbReference type="ARBA" id="ARBA00022989"/>
    </source>
</evidence>
<keyword evidence="8" id="KW-1185">Reference proteome</keyword>
<comment type="similarity">
    <text evidence="2 6">Belongs to the BI1 family.</text>
</comment>
<keyword evidence="4 6" id="KW-1133">Transmembrane helix</keyword>
<feature type="transmembrane region" description="Helical" evidence="6">
    <location>
        <begin position="36"/>
        <end position="55"/>
    </location>
</feature>
<dbReference type="InterPro" id="IPR006214">
    <property type="entry name" value="Bax_inhibitor_1-related"/>
</dbReference>
<proteinExistence type="inferred from homology"/>
<dbReference type="Proteomes" id="UP000315017">
    <property type="component" value="Chromosome"/>
</dbReference>
<evidence type="ECO:0000256" key="2">
    <source>
        <dbReference type="ARBA" id="ARBA00010350"/>
    </source>
</evidence>
<accession>A0A517YNH8</accession>
<sequence length="248" mass="27238">MNYYSQPNPYESPVDIGTLPAALAETSARTTFIRRVYVHVFAAVLLFTGIEAAIFTLVPEETLRGTMGMLLGGRFGWLMVIGAFMAASWLAQSLANSESSKGMQYAGLMLYIVAQALIFVPLLYIAQRTAPGTIPAAGLLTLLIFGGLTMFVVLTKADFSGWGQYLWWAGIASIGVVVAAIFFNFQLGVWFAAAMVGLASVYILYDTSNILHRYRTDQYVAASLALFASITMLFYNILRLLMAFNRRD</sequence>
<evidence type="ECO:0000256" key="3">
    <source>
        <dbReference type="ARBA" id="ARBA00022692"/>
    </source>
</evidence>
<evidence type="ECO:0000313" key="7">
    <source>
        <dbReference type="EMBL" id="QDU31778.1"/>
    </source>
</evidence>
<evidence type="ECO:0000256" key="5">
    <source>
        <dbReference type="ARBA" id="ARBA00023136"/>
    </source>
</evidence>
<feature type="transmembrane region" description="Helical" evidence="6">
    <location>
        <begin position="219"/>
        <end position="238"/>
    </location>
</feature>
<evidence type="ECO:0000313" key="8">
    <source>
        <dbReference type="Proteomes" id="UP000315017"/>
    </source>
</evidence>
<name>A0A517YNH8_9BACT</name>
<dbReference type="GO" id="GO:0005886">
    <property type="term" value="C:plasma membrane"/>
    <property type="evidence" value="ECO:0007669"/>
    <property type="project" value="TreeGrafter"/>
</dbReference>
<reference evidence="7 8" key="1">
    <citation type="submission" date="2019-02" db="EMBL/GenBank/DDBJ databases">
        <title>Deep-cultivation of Planctomycetes and their phenomic and genomic characterization uncovers novel biology.</title>
        <authorList>
            <person name="Wiegand S."/>
            <person name="Jogler M."/>
            <person name="Boedeker C."/>
            <person name="Pinto D."/>
            <person name="Vollmers J."/>
            <person name="Rivas-Marin E."/>
            <person name="Kohn T."/>
            <person name="Peeters S.H."/>
            <person name="Heuer A."/>
            <person name="Rast P."/>
            <person name="Oberbeckmann S."/>
            <person name="Bunk B."/>
            <person name="Jeske O."/>
            <person name="Meyerdierks A."/>
            <person name="Storesund J.E."/>
            <person name="Kallscheuer N."/>
            <person name="Luecker S."/>
            <person name="Lage O.M."/>
            <person name="Pohl T."/>
            <person name="Merkel B.J."/>
            <person name="Hornburger P."/>
            <person name="Mueller R.-W."/>
            <person name="Bruemmer F."/>
            <person name="Labrenz M."/>
            <person name="Spormann A.M."/>
            <person name="Op den Camp H."/>
            <person name="Overmann J."/>
            <person name="Amann R."/>
            <person name="Jetten M.S.M."/>
            <person name="Mascher T."/>
            <person name="Medema M.H."/>
            <person name="Devos D.P."/>
            <person name="Kaster A.-K."/>
            <person name="Ovreas L."/>
            <person name="Rohde M."/>
            <person name="Galperin M.Y."/>
            <person name="Jogler C."/>
        </authorList>
    </citation>
    <scope>NUCLEOTIDE SEQUENCE [LARGE SCALE GENOMIC DNA]</scope>
    <source>
        <strain evidence="7 8">ETA_A8</strain>
    </source>
</reference>
<feature type="transmembrane region" description="Helical" evidence="6">
    <location>
        <begin position="189"/>
        <end position="207"/>
    </location>
</feature>
<comment type="subcellular location">
    <subcellularLocation>
        <location evidence="1">Membrane</location>
        <topology evidence="1">Multi-pass membrane protein</topology>
    </subcellularLocation>
</comment>
<dbReference type="Pfam" id="PF01027">
    <property type="entry name" value="Bax1-I"/>
    <property type="match status" value="1"/>
</dbReference>
<feature type="transmembrane region" description="Helical" evidence="6">
    <location>
        <begin position="165"/>
        <end position="183"/>
    </location>
</feature>
<dbReference type="RefSeq" id="WP_145099479.1">
    <property type="nucleotide sequence ID" value="NZ_CP036274.1"/>
</dbReference>
<dbReference type="EMBL" id="CP036274">
    <property type="protein sequence ID" value="QDU31778.1"/>
    <property type="molecule type" value="Genomic_DNA"/>
</dbReference>
<evidence type="ECO:0000256" key="1">
    <source>
        <dbReference type="ARBA" id="ARBA00004141"/>
    </source>
</evidence>
<gene>
    <name evidence="7" type="ORF">ETAA8_69380</name>
</gene>
<dbReference type="AlphaFoldDB" id="A0A517YNH8"/>
<feature type="transmembrane region" description="Helical" evidence="6">
    <location>
        <begin position="75"/>
        <end position="95"/>
    </location>
</feature>
<protein>
    <submittedName>
        <fullName evidence="7">Inhibitor of apoptosis-promoting Bax1</fullName>
    </submittedName>
</protein>
<feature type="transmembrane region" description="Helical" evidence="6">
    <location>
        <begin position="107"/>
        <end position="126"/>
    </location>
</feature>
<keyword evidence="3 6" id="KW-0812">Transmembrane</keyword>
<dbReference type="PANTHER" id="PTHR23291">
    <property type="entry name" value="BAX INHIBITOR-RELATED"/>
    <property type="match status" value="1"/>
</dbReference>
<dbReference type="KEGG" id="aagg:ETAA8_69380"/>
<feature type="transmembrane region" description="Helical" evidence="6">
    <location>
        <begin position="132"/>
        <end position="153"/>
    </location>
</feature>
<evidence type="ECO:0000256" key="6">
    <source>
        <dbReference type="RuleBase" id="RU004379"/>
    </source>
</evidence>
<dbReference type="PANTHER" id="PTHR23291:SF50">
    <property type="entry name" value="PROTEIN LIFEGUARD 4"/>
    <property type="match status" value="1"/>
</dbReference>
<dbReference type="OrthoDB" id="5177430at2"/>
<organism evidence="7 8">
    <name type="scientific">Anatilimnocola aggregata</name>
    <dbReference type="NCBI Taxonomy" id="2528021"/>
    <lineage>
        <taxon>Bacteria</taxon>
        <taxon>Pseudomonadati</taxon>
        <taxon>Planctomycetota</taxon>
        <taxon>Planctomycetia</taxon>
        <taxon>Pirellulales</taxon>
        <taxon>Pirellulaceae</taxon>
        <taxon>Anatilimnocola</taxon>
    </lineage>
</organism>